<accession>A0A4Q2AL34</accession>
<evidence type="ECO:0000256" key="1">
    <source>
        <dbReference type="SAM" id="MobiDB-lite"/>
    </source>
</evidence>
<sequence length="166" mass="19244">MSEEEKVIETTEINTDAPIVESAEEETVPSVIVPPPEETAQIEKEEPKNEVKPKPTPEELSPKDLYGRVPGPVSFYNLVTKRWEAARWQPPYPTPKSLEPYEVQKGDKIWLIAEKYGVTNAWIRRCNSIDYLDQNKLKPGKILKFTYTPSARDQYVNETMYRFYGY</sequence>
<dbReference type="PROSITE" id="PS51782">
    <property type="entry name" value="LYSM"/>
    <property type="match status" value="1"/>
</dbReference>
<dbReference type="AlphaFoldDB" id="A0A4Q2AL34"/>
<feature type="domain" description="LysM" evidence="2">
    <location>
        <begin position="99"/>
        <end position="145"/>
    </location>
</feature>
<proteinExistence type="predicted"/>
<dbReference type="InterPro" id="IPR018392">
    <property type="entry name" value="LysM"/>
</dbReference>
<dbReference type="InterPro" id="IPR036779">
    <property type="entry name" value="LysM_dom_sf"/>
</dbReference>
<feature type="region of interest" description="Disordered" evidence="1">
    <location>
        <begin position="1"/>
        <end position="65"/>
    </location>
</feature>
<dbReference type="OrthoDB" id="9813368at2"/>
<evidence type="ECO:0000259" key="2">
    <source>
        <dbReference type="PROSITE" id="PS51782"/>
    </source>
</evidence>
<gene>
    <name evidence="3" type="ORF">D6C19_08465</name>
</gene>
<dbReference type="CDD" id="cd00118">
    <property type="entry name" value="LysM"/>
    <property type="match status" value="1"/>
</dbReference>
<evidence type="ECO:0000313" key="4">
    <source>
        <dbReference type="Proteomes" id="UP000289316"/>
    </source>
</evidence>
<evidence type="ECO:0000313" key="3">
    <source>
        <dbReference type="EMBL" id="RXV70533.1"/>
    </source>
</evidence>
<dbReference type="RefSeq" id="WP_129303314.1">
    <property type="nucleotide sequence ID" value="NZ_QZFR01000067.1"/>
</dbReference>
<protein>
    <submittedName>
        <fullName evidence="3">LysM peptidoglycan-binding domain-containing protein</fullName>
    </submittedName>
</protein>
<feature type="compositionally biased region" description="Basic and acidic residues" evidence="1">
    <location>
        <begin position="41"/>
        <end position="65"/>
    </location>
</feature>
<dbReference type="EMBL" id="QZFR01000067">
    <property type="protein sequence ID" value="RXV70533.1"/>
    <property type="molecule type" value="Genomic_DNA"/>
</dbReference>
<dbReference type="Pfam" id="PF01476">
    <property type="entry name" value="LysM"/>
    <property type="match status" value="1"/>
</dbReference>
<dbReference type="SUPFAM" id="SSF54106">
    <property type="entry name" value="LysM domain"/>
    <property type="match status" value="1"/>
</dbReference>
<name>A0A4Q2AL34_9LACO</name>
<comment type="caution">
    <text evidence="3">The sequence shown here is derived from an EMBL/GenBank/DDBJ whole genome shotgun (WGS) entry which is preliminary data.</text>
</comment>
<dbReference type="Gene3D" id="3.10.350.10">
    <property type="entry name" value="LysM domain"/>
    <property type="match status" value="1"/>
</dbReference>
<organism evidence="3 4">
    <name type="scientific">Ligilactobacillus murinus</name>
    <dbReference type="NCBI Taxonomy" id="1622"/>
    <lineage>
        <taxon>Bacteria</taxon>
        <taxon>Bacillati</taxon>
        <taxon>Bacillota</taxon>
        <taxon>Bacilli</taxon>
        <taxon>Lactobacillales</taxon>
        <taxon>Lactobacillaceae</taxon>
        <taxon>Ligilactobacillus</taxon>
    </lineage>
</organism>
<reference evidence="3 4" key="1">
    <citation type="submission" date="2018-09" db="EMBL/GenBank/DDBJ databases">
        <title>Murine metabolic-syndrome-specific gut microbial biobank.</title>
        <authorList>
            <person name="Liu C."/>
        </authorList>
    </citation>
    <scope>NUCLEOTIDE SEQUENCE [LARGE SCALE GENOMIC DNA]</scope>
    <source>
        <strain evidence="3 4">C-30</strain>
    </source>
</reference>
<dbReference type="Proteomes" id="UP000289316">
    <property type="component" value="Unassembled WGS sequence"/>
</dbReference>